<keyword evidence="10" id="KW-0862">Zinc</keyword>
<evidence type="ECO:0000256" key="12">
    <source>
        <dbReference type="ARBA" id="ARBA00023125"/>
    </source>
</evidence>
<protein>
    <recommendedName>
        <fullName evidence="3">NAD(+) ADP-ribosyltransferase</fullName>
        <ecNumber evidence="3">2.4.2.30</ecNumber>
    </recommendedName>
</protein>
<gene>
    <name evidence="16" type="ORF">TRIADDRAFT_61726</name>
</gene>
<dbReference type="KEGG" id="tad:TRIADDRAFT_61726"/>
<evidence type="ECO:0000256" key="1">
    <source>
        <dbReference type="ARBA" id="ARBA00000438"/>
    </source>
</evidence>
<comment type="catalytic activity">
    <reaction evidence="1">
        <text>L-aspartyl-[protein] + NAD(+) = 4-O-(ADP-D-ribosyl)-L-aspartyl-[protein] + nicotinamide</text>
        <dbReference type="Rhea" id="RHEA:54424"/>
        <dbReference type="Rhea" id="RHEA-COMP:9867"/>
        <dbReference type="Rhea" id="RHEA-COMP:13832"/>
        <dbReference type="ChEBI" id="CHEBI:17154"/>
        <dbReference type="ChEBI" id="CHEBI:29961"/>
        <dbReference type="ChEBI" id="CHEBI:57540"/>
        <dbReference type="ChEBI" id="CHEBI:138102"/>
    </reaction>
</comment>
<dbReference type="InterPro" id="IPR050800">
    <property type="entry name" value="ARTD/PARP"/>
</dbReference>
<evidence type="ECO:0000313" key="16">
    <source>
        <dbReference type="EMBL" id="EDV19810.1"/>
    </source>
</evidence>
<dbReference type="GeneID" id="6758929"/>
<evidence type="ECO:0000259" key="15">
    <source>
        <dbReference type="Pfam" id="PF02877"/>
    </source>
</evidence>
<dbReference type="eggNOG" id="KOG1037">
    <property type="taxonomic scope" value="Eukaryota"/>
</dbReference>
<dbReference type="Gene3D" id="1.20.142.10">
    <property type="entry name" value="Poly(ADP-ribose) polymerase, regulatory domain"/>
    <property type="match status" value="1"/>
</dbReference>
<feature type="domain" description="PARP alpha-helical" evidence="15">
    <location>
        <begin position="354"/>
        <end position="461"/>
    </location>
</feature>
<evidence type="ECO:0000256" key="8">
    <source>
        <dbReference type="ARBA" id="ARBA00022765"/>
    </source>
</evidence>
<keyword evidence="6" id="KW-0479">Metal-binding</keyword>
<evidence type="ECO:0000256" key="10">
    <source>
        <dbReference type="ARBA" id="ARBA00022833"/>
    </source>
</evidence>
<dbReference type="PANTHER" id="PTHR10459:SF112">
    <property type="entry name" value="POLY [ADP-RIBOSE] POLYMERASE 1"/>
    <property type="match status" value="1"/>
</dbReference>
<dbReference type="InParanoid" id="B3SBT2"/>
<feature type="region of interest" description="Disordered" evidence="14">
    <location>
        <begin position="1"/>
        <end position="26"/>
    </location>
</feature>
<dbReference type="AlphaFoldDB" id="B3SBT2"/>
<organism evidence="16 17">
    <name type="scientific">Trichoplax adhaerens</name>
    <name type="common">Trichoplax reptans</name>
    <dbReference type="NCBI Taxonomy" id="10228"/>
    <lineage>
        <taxon>Eukaryota</taxon>
        <taxon>Metazoa</taxon>
        <taxon>Placozoa</taxon>
        <taxon>Uniplacotomia</taxon>
        <taxon>Trichoplacea</taxon>
        <taxon>Trichoplacidae</taxon>
        <taxon>Trichoplax</taxon>
    </lineage>
</organism>
<dbReference type="GO" id="GO:0003677">
    <property type="term" value="F:DNA binding"/>
    <property type="evidence" value="ECO:0007669"/>
    <property type="project" value="UniProtKB-KW"/>
</dbReference>
<evidence type="ECO:0000256" key="11">
    <source>
        <dbReference type="ARBA" id="ARBA00023027"/>
    </source>
</evidence>
<dbReference type="SUPFAM" id="SSF47587">
    <property type="entry name" value="Domain of poly(ADP-ribose) polymerase"/>
    <property type="match status" value="1"/>
</dbReference>
<evidence type="ECO:0000256" key="9">
    <source>
        <dbReference type="ARBA" id="ARBA00022771"/>
    </source>
</evidence>
<dbReference type="InterPro" id="IPR036616">
    <property type="entry name" value="Poly(ADP-ribose)pol_reg_dom_sf"/>
</dbReference>
<dbReference type="GO" id="GO:0003950">
    <property type="term" value="F:NAD+ poly-ADP-ribosyltransferase activity"/>
    <property type="evidence" value="ECO:0000318"/>
    <property type="project" value="GO_Central"/>
</dbReference>
<evidence type="ECO:0000256" key="4">
    <source>
        <dbReference type="ARBA" id="ARBA00022676"/>
    </source>
</evidence>
<evidence type="ECO:0000256" key="14">
    <source>
        <dbReference type="SAM" id="MobiDB-lite"/>
    </source>
</evidence>
<evidence type="ECO:0000313" key="17">
    <source>
        <dbReference type="Proteomes" id="UP000009022"/>
    </source>
</evidence>
<evidence type="ECO:0000256" key="5">
    <source>
        <dbReference type="ARBA" id="ARBA00022679"/>
    </source>
</evidence>
<dbReference type="RefSeq" id="XP_002117680.1">
    <property type="nucleotide sequence ID" value="XM_002117644.1"/>
</dbReference>
<evidence type="ECO:0000256" key="6">
    <source>
        <dbReference type="ARBA" id="ARBA00022723"/>
    </source>
</evidence>
<dbReference type="InterPro" id="IPR004102">
    <property type="entry name" value="Poly(ADP-ribose)pol_reg_dom"/>
</dbReference>
<dbReference type="GO" id="GO:0005730">
    <property type="term" value="C:nucleolus"/>
    <property type="evidence" value="ECO:0000318"/>
    <property type="project" value="GO_Central"/>
</dbReference>
<dbReference type="PhylomeDB" id="B3SBT2"/>
<keyword evidence="8" id="KW-0013">ADP-ribosylation</keyword>
<dbReference type="Gene3D" id="3.40.50.10190">
    <property type="entry name" value="BRCT domain"/>
    <property type="match status" value="1"/>
</dbReference>
<dbReference type="GO" id="GO:0008270">
    <property type="term" value="F:zinc ion binding"/>
    <property type="evidence" value="ECO:0007669"/>
    <property type="project" value="UniProtKB-KW"/>
</dbReference>
<keyword evidence="17" id="KW-1185">Reference proteome</keyword>
<dbReference type="Proteomes" id="UP000009022">
    <property type="component" value="Unassembled WGS sequence"/>
</dbReference>
<dbReference type="PANTHER" id="PTHR10459">
    <property type="entry name" value="DNA LIGASE"/>
    <property type="match status" value="1"/>
</dbReference>
<dbReference type="EMBL" id="DS985266">
    <property type="protein sequence ID" value="EDV19810.1"/>
    <property type="molecule type" value="Genomic_DNA"/>
</dbReference>
<keyword evidence="7" id="KW-0677">Repeat</keyword>
<keyword evidence="9" id="KW-0863">Zinc-finger</keyword>
<keyword evidence="11" id="KW-0520">NAD</keyword>
<evidence type="ECO:0000256" key="3">
    <source>
        <dbReference type="ARBA" id="ARBA00012020"/>
    </source>
</evidence>
<proteinExistence type="predicted"/>
<name>B3SBT2_TRIAD</name>
<dbReference type="CTD" id="6758929"/>
<dbReference type="Pfam" id="PF02877">
    <property type="entry name" value="PARP_reg"/>
    <property type="match status" value="1"/>
</dbReference>
<evidence type="ECO:0000256" key="7">
    <source>
        <dbReference type="ARBA" id="ARBA00022737"/>
    </source>
</evidence>
<reference evidence="16 17" key="1">
    <citation type="journal article" date="2008" name="Nature">
        <title>The Trichoplax genome and the nature of placozoans.</title>
        <authorList>
            <person name="Srivastava M."/>
            <person name="Begovic E."/>
            <person name="Chapman J."/>
            <person name="Putnam N.H."/>
            <person name="Hellsten U."/>
            <person name="Kawashima T."/>
            <person name="Kuo A."/>
            <person name="Mitros T."/>
            <person name="Salamov A."/>
            <person name="Carpenter M.L."/>
            <person name="Signorovitch A.Y."/>
            <person name="Moreno M.A."/>
            <person name="Kamm K."/>
            <person name="Grimwood J."/>
            <person name="Schmutz J."/>
            <person name="Shapiro H."/>
            <person name="Grigoriev I.V."/>
            <person name="Buss L.W."/>
            <person name="Schierwater B."/>
            <person name="Dellaporta S.L."/>
            <person name="Rokhsar D.S."/>
        </authorList>
    </citation>
    <scope>NUCLEOTIDE SEQUENCE [LARGE SCALE GENOMIC DNA]</scope>
    <source>
        <strain evidence="16 17">Grell-BS-1999</strain>
    </source>
</reference>
<dbReference type="HOGENOM" id="CLU_528222_0_0_1"/>
<comment type="catalytic activity">
    <reaction evidence="2">
        <text>L-glutamyl-[protein] + NAD(+) = 5-O-(ADP-D-ribosyl)-L-glutamyl-[protein] + nicotinamide</text>
        <dbReference type="Rhea" id="RHEA:58224"/>
        <dbReference type="Rhea" id="RHEA-COMP:10208"/>
        <dbReference type="Rhea" id="RHEA-COMP:15089"/>
        <dbReference type="ChEBI" id="CHEBI:17154"/>
        <dbReference type="ChEBI" id="CHEBI:29973"/>
        <dbReference type="ChEBI" id="CHEBI:57540"/>
        <dbReference type="ChEBI" id="CHEBI:142540"/>
    </reaction>
</comment>
<dbReference type="InterPro" id="IPR036420">
    <property type="entry name" value="BRCT_dom_sf"/>
</dbReference>
<accession>B3SBT2</accession>
<sequence length="516" mass="59417">MKRRQDHQTSEVAKKPSGHADEHSEYEEQMMMVWKTRNILREECDNETLWLMKCQIGETPSDERTQRLKFTPRETSNGFVCTGGIANVPCEYVTEKRERCACKISEELKAKSPFLRNIVKQKPLGNIRVATIGKLGENMSNIRKKIENLGGIFHEQISKYVDLCIGRLGKLNKKLKEEIDNLGLPTVSEECLSAIASDNFDETITKYGISNCTTEKVAKIKNKRKGFYSTNIISLSGLVTTDLHSGFENDYNVIKDSNCNVYSAVIETAPGKWLKLQALQHNELHNYCLFTIESAIDYSHAIKSNIKYTCSKAEAMMAFDELYYENTGVTCFKDTQIKRKIQKGYPVGTSYISDNVDVEKIKLKALTTDRVEKAVQLLHQIDSVSSKTSSKQLERINTIKKLKEKFFNLIYKDLHKIDGCRYCDDEYNLREIWSNMDDVMDIAVCYDLIENAKRVGKDLLYKLYQSMKIELEPLLHNSDEFNMIFEYGSKVCQRKHDQFYNLSIEEVGYYSGYNVM</sequence>
<dbReference type="CDD" id="cd08001">
    <property type="entry name" value="WGR_PARP1_like"/>
    <property type="match status" value="1"/>
</dbReference>
<keyword evidence="12" id="KW-0238">DNA-binding</keyword>
<dbReference type="EC" id="2.4.2.30" evidence="3"/>
<dbReference type="FunFam" id="3.40.50.10190:FF:000051">
    <property type="entry name" value="Poly [ADP-ribose] polymerase"/>
    <property type="match status" value="1"/>
</dbReference>
<feature type="compositionally biased region" description="Basic and acidic residues" evidence="14">
    <location>
        <begin position="1"/>
        <end position="23"/>
    </location>
</feature>
<comment type="catalytic activity">
    <reaction evidence="13">
        <text>NAD(+) + (ADP-D-ribosyl)n-acceptor = nicotinamide + (ADP-D-ribosyl)n+1-acceptor + H(+).</text>
        <dbReference type="EC" id="2.4.2.30"/>
    </reaction>
</comment>
<keyword evidence="5" id="KW-0808">Transferase</keyword>
<evidence type="ECO:0000256" key="2">
    <source>
        <dbReference type="ARBA" id="ARBA00000459"/>
    </source>
</evidence>
<keyword evidence="4" id="KW-0328">Glycosyltransferase</keyword>
<dbReference type="GO" id="GO:0006302">
    <property type="term" value="P:double-strand break repair"/>
    <property type="evidence" value="ECO:0000318"/>
    <property type="project" value="GO_Central"/>
</dbReference>
<evidence type="ECO:0000256" key="13">
    <source>
        <dbReference type="ARBA" id="ARBA00033987"/>
    </source>
</evidence>
<dbReference type="STRING" id="10228.B3SBT2"/>